<dbReference type="InterPro" id="IPR027417">
    <property type="entry name" value="P-loop_NTPase"/>
</dbReference>
<dbReference type="Pfam" id="PF04851">
    <property type="entry name" value="ResIII"/>
    <property type="match status" value="1"/>
</dbReference>
<dbReference type="VEuPathDB" id="VectorBase:GAUT039574"/>
<keyword evidence="1" id="KW-1133">Transmembrane helix</keyword>
<organism evidence="3 4">
    <name type="scientific">Glossina austeni</name>
    <name type="common">Savannah tsetse fly</name>
    <dbReference type="NCBI Taxonomy" id="7395"/>
    <lineage>
        <taxon>Eukaryota</taxon>
        <taxon>Metazoa</taxon>
        <taxon>Ecdysozoa</taxon>
        <taxon>Arthropoda</taxon>
        <taxon>Hexapoda</taxon>
        <taxon>Insecta</taxon>
        <taxon>Pterygota</taxon>
        <taxon>Neoptera</taxon>
        <taxon>Endopterygota</taxon>
        <taxon>Diptera</taxon>
        <taxon>Brachycera</taxon>
        <taxon>Muscomorpha</taxon>
        <taxon>Hippoboscoidea</taxon>
        <taxon>Glossinidae</taxon>
        <taxon>Glossina</taxon>
    </lineage>
</organism>
<dbReference type="AlphaFoldDB" id="A0A1A9VJY5"/>
<evidence type="ECO:0000313" key="4">
    <source>
        <dbReference type="Proteomes" id="UP000078200"/>
    </source>
</evidence>
<accession>A0A1A9VJY5</accession>
<name>A0A1A9VJY5_GLOAU</name>
<dbReference type="InterPro" id="IPR006935">
    <property type="entry name" value="Helicase/UvrB_N"/>
</dbReference>
<proteinExistence type="predicted"/>
<keyword evidence="1" id="KW-0812">Transmembrane</keyword>
<evidence type="ECO:0000256" key="1">
    <source>
        <dbReference type="SAM" id="Phobius"/>
    </source>
</evidence>
<keyword evidence="1" id="KW-0472">Membrane</keyword>
<reference evidence="3" key="1">
    <citation type="submission" date="2020-05" db="UniProtKB">
        <authorList>
            <consortium name="EnsemblMetazoa"/>
        </authorList>
    </citation>
    <scope>IDENTIFICATION</scope>
    <source>
        <strain evidence="3">TTRI</strain>
    </source>
</reference>
<dbReference type="SUPFAM" id="SSF52540">
    <property type="entry name" value="P-loop containing nucleoside triphosphate hydrolases"/>
    <property type="match status" value="1"/>
</dbReference>
<evidence type="ECO:0000313" key="3">
    <source>
        <dbReference type="EnsemblMetazoa" id="GAUT039574-PA"/>
    </source>
</evidence>
<feature type="transmembrane region" description="Helical" evidence="1">
    <location>
        <begin position="1068"/>
        <end position="1100"/>
    </location>
</feature>
<dbReference type="Gene3D" id="3.40.50.300">
    <property type="entry name" value="P-loop containing nucleotide triphosphate hydrolases"/>
    <property type="match status" value="1"/>
</dbReference>
<feature type="domain" description="Helicase/UvrB N-terminal" evidence="2">
    <location>
        <begin position="48"/>
        <end position="199"/>
    </location>
</feature>
<sequence length="1211" mass="138025">MNQCIINQAKELIPHLKKVNSKLQGESIKLFSDKESIIVERRKPVVEEMLKHLESSSITNCNTMIDAEAGFGKTYDIGLWSHALAQAGYHHLVAVPNGNLVEQAKKMIDGAFTVDVKTPKTVQEIEDTLKVTKPTTIIVTHDLLLQQENYRKFEEQNGEKPKLWVSVDEADSINKQQAFENMCKLDAKYPTTYLTATPKKRILNRCGKIISPTRSSRRCISNTIKTVNVIAKTNEREKFNRAFVVNVAATIIPLITLFPIINSNFIFSIVMLPIWWVLTKITGVESKELLLRFAANVRSLFTREKSSPAHEYVEECEKVFNYNKLVDSDNPLESVRWNIQSPVGENALILVDDVNSIINLSFALQGENNLVYEDGTRYEVYNKFQPEGMSYQDYRLKLRQSNFINCIKKQHPGLTEEQISELKDKVDFSDTAKYLEYRVMHSMIDLTLSYLMRCDNTALDKQRREDLGGLIEGVKDKVSTANDDNIIAFLKEKGFSEQFAKDELLPQVNTVISALKTSNDDQSRLIVDNWHLSKELHDLVEREEGVLHSLSSFCKKNKCIFAGLGKNDLGIETNKPFFKITRNDAGKYGVDYCNYDQGDLNTLAKYALITIIDESKGRGFDSEYNHVASIFTDSTSQFNNPAGALQNLGRNRERNPNRQPWFFAAGGEKIELFVDKVLAKLKSAPQDFCQEVLFPATDRYNKLIKNRMGIELGEKIEIYISENMDALGNIDDAALKKFSDDSMKEVYEKVHDINDFDVGKTEEDLRKILKSTEKYLCSYEDRIKNNGKLSCTRSVLFSMGIAIAKVMYYLWSGFDYLVFLAKAYNVDKSEDANAKAYVHIIRNCYFESSVKAQNMLSHVLKIAGENDDSFTQNSLYEGNGDRCKEKIISYFQSKQYIYALDKTISRIENKHLVTILKAVDCRDDADKMAQEIKDFLYDLKNLNCADFRKKHYCGCSYKMSNLYKINNQISMVIDEVIDCHKWRHGVISERDNFFGDFVDTELRENCGLRPKLKTNHNIFKVKVNNNFSELWRKNWEERSRQRMVLGTAMLFIGLIVSVKLIYEISLGYTMLLPSLCGSIAFGPLVLLCGALLCGITTYLVKGTFFLFGIPILLGELSKCVFRNGLVQDLSEITLSFGNNAFFYAPKSILQSFIFEDATKFDSLSDMNKLTLIREQDKAKCMNEVADKIVATDLSAVLVQPTTSEQEGLVLN</sequence>
<protein>
    <recommendedName>
        <fullName evidence="2">Helicase/UvrB N-terminal domain-containing protein</fullName>
    </recommendedName>
</protein>
<dbReference type="Proteomes" id="UP000078200">
    <property type="component" value="Unassembled WGS sequence"/>
</dbReference>
<dbReference type="EnsemblMetazoa" id="GAUT039574-RA">
    <property type="protein sequence ID" value="GAUT039574-PA"/>
    <property type="gene ID" value="GAUT039574"/>
</dbReference>
<feature type="transmembrane region" description="Helical" evidence="1">
    <location>
        <begin position="1043"/>
        <end position="1062"/>
    </location>
</feature>
<keyword evidence="4" id="KW-1185">Reference proteome</keyword>
<feature type="transmembrane region" description="Helical" evidence="1">
    <location>
        <begin position="243"/>
        <end position="276"/>
    </location>
</feature>
<dbReference type="GO" id="GO:0005524">
    <property type="term" value="F:ATP binding"/>
    <property type="evidence" value="ECO:0007669"/>
    <property type="project" value="InterPro"/>
</dbReference>
<dbReference type="GO" id="GO:0003677">
    <property type="term" value="F:DNA binding"/>
    <property type="evidence" value="ECO:0007669"/>
    <property type="project" value="InterPro"/>
</dbReference>
<evidence type="ECO:0000259" key="2">
    <source>
        <dbReference type="Pfam" id="PF04851"/>
    </source>
</evidence>
<dbReference type="GO" id="GO:0016787">
    <property type="term" value="F:hydrolase activity"/>
    <property type="evidence" value="ECO:0007669"/>
    <property type="project" value="InterPro"/>
</dbReference>